<reference evidence="2 3" key="1">
    <citation type="submission" date="2021-01" db="EMBL/GenBank/DDBJ databases">
        <title>Genomic Encyclopedia of Type Strains, Phase IV (KMG-IV): sequencing the most valuable type-strain genomes for metagenomic binning, comparative biology and taxonomic classification.</title>
        <authorList>
            <person name="Goeker M."/>
        </authorList>
    </citation>
    <scope>NUCLEOTIDE SEQUENCE [LARGE SCALE GENOMIC DNA]</scope>
    <source>
        <strain evidence="2 3">DSM 105453</strain>
    </source>
</reference>
<comment type="caution">
    <text evidence="2">The sequence shown here is derived from an EMBL/GenBank/DDBJ whole genome shotgun (WGS) entry which is preliminary data.</text>
</comment>
<protein>
    <recommendedName>
        <fullName evidence="4">Lipoprotein</fullName>
    </recommendedName>
</protein>
<evidence type="ECO:0000256" key="1">
    <source>
        <dbReference type="SAM" id="SignalP"/>
    </source>
</evidence>
<gene>
    <name evidence="2" type="ORF">JOC94_003810</name>
</gene>
<proteinExistence type="predicted"/>
<feature type="chain" id="PRO_5046703097" description="Lipoprotein" evidence="1">
    <location>
        <begin position="21"/>
        <end position="127"/>
    </location>
</feature>
<dbReference type="EMBL" id="JAFBFH010000032">
    <property type="protein sequence ID" value="MBM7716786.1"/>
    <property type="molecule type" value="Genomic_DNA"/>
</dbReference>
<evidence type="ECO:0000313" key="3">
    <source>
        <dbReference type="Proteomes" id="UP000823485"/>
    </source>
</evidence>
<accession>A0ABS2RAU7</accession>
<dbReference type="RefSeq" id="WP_139345599.1">
    <property type="nucleotide sequence ID" value="NZ_JAFBFH010000032.1"/>
</dbReference>
<organism evidence="2 3">
    <name type="scientific">Siminovitchia thermophila</name>
    <dbReference type="NCBI Taxonomy" id="1245522"/>
    <lineage>
        <taxon>Bacteria</taxon>
        <taxon>Bacillati</taxon>
        <taxon>Bacillota</taxon>
        <taxon>Bacilli</taxon>
        <taxon>Bacillales</taxon>
        <taxon>Bacillaceae</taxon>
        <taxon>Siminovitchia</taxon>
    </lineage>
</organism>
<evidence type="ECO:0008006" key="4">
    <source>
        <dbReference type="Google" id="ProtNLM"/>
    </source>
</evidence>
<dbReference type="PROSITE" id="PS51257">
    <property type="entry name" value="PROKAR_LIPOPROTEIN"/>
    <property type="match status" value="1"/>
</dbReference>
<name>A0ABS2RAU7_9BACI</name>
<keyword evidence="1" id="KW-0732">Signal</keyword>
<dbReference type="Proteomes" id="UP000823485">
    <property type="component" value="Unassembled WGS sequence"/>
</dbReference>
<feature type="signal peptide" evidence="1">
    <location>
        <begin position="1"/>
        <end position="20"/>
    </location>
</feature>
<sequence length="127" mass="14110">MKILAICFIVFLLASGCAQKLPEPESMNARASEESTKQKTFTVHRILKGNTLMIECFAPSISFSNQSEAKNKGKARLYMNGTFHSEHESAAFIVKDLPKGVHDIKIEIVNDHDEPVGLSEQFSVTIQ</sequence>
<keyword evidence="3" id="KW-1185">Reference proteome</keyword>
<evidence type="ECO:0000313" key="2">
    <source>
        <dbReference type="EMBL" id="MBM7716786.1"/>
    </source>
</evidence>